<dbReference type="Proteomes" id="UP001596303">
    <property type="component" value="Unassembled WGS sequence"/>
</dbReference>
<feature type="transmembrane region" description="Helical" evidence="1">
    <location>
        <begin position="24"/>
        <end position="41"/>
    </location>
</feature>
<feature type="transmembrane region" description="Helical" evidence="1">
    <location>
        <begin position="161"/>
        <end position="179"/>
    </location>
</feature>
<protein>
    <submittedName>
        <fullName evidence="3">Acyltransferase family protein</fullName>
        <ecNumber evidence="3">2.3.-.-</ecNumber>
    </submittedName>
</protein>
<feature type="transmembrane region" description="Helical" evidence="1">
    <location>
        <begin position="53"/>
        <end position="71"/>
    </location>
</feature>
<dbReference type="PANTHER" id="PTHR23028:SF131">
    <property type="entry name" value="BLR2367 PROTEIN"/>
    <property type="match status" value="1"/>
</dbReference>
<keyword evidence="3" id="KW-0012">Acyltransferase</keyword>
<dbReference type="Pfam" id="PF01757">
    <property type="entry name" value="Acyl_transf_3"/>
    <property type="match status" value="1"/>
</dbReference>
<evidence type="ECO:0000259" key="2">
    <source>
        <dbReference type="Pfam" id="PF01757"/>
    </source>
</evidence>
<feature type="transmembrane region" description="Helical" evidence="1">
    <location>
        <begin position="318"/>
        <end position="337"/>
    </location>
</feature>
<proteinExistence type="predicted"/>
<dbReference type="GO" id="GO:0016746">
    <property type="term" value="F:acyltransferase activity"/>
    <property type="evidence" value="ECO:0007669"/>
    <property type="project" value="UniProtKB-KW"/>
</dbReference>
<gene>
    <name evidence="3" type="ORF">ACFQDM_09225</name>
</gene>
<dbReference type="PANTHER" id="PTHR23028">
    <property type="entry name" value="ACETYLTRANSFERASE"/>
    <property type="match status" value="1"/>
</dbReference>
<evidence type="ECO:0000313" key="3">
    <source>
        <dbReference type="EMBL" id="MFC6198259.1"/>
    </source>
</evidence>
<keyword evidence="1" id="KW-0472">Membrane</keyword>
<feature type="domain" description="Acyltransferase 3" evidence="2">
    <location>
        <begin position="21"/>
        <end position="334"/>
    </location>
</feature>
<accession>A0ABW1SAM8</accession>
<comment type="caution">
    <text evidence="3">The sequence shown here is derived from an EMBL/GenBank/DDBJ whole genome shotgun (WGS) entry which is preliminary data.</text>
</comment>
<feature type="transmembrane region" description="Helical" evidence="1">
    <location>
        <begin position="210"/>
        <end position="233"/>
    </location>
</feature>
<dbReference type="InterPro" id="IPR002656">
    <property type="entry name" value="Acyl_transf_3_dom"/>
</dbReference>
<keyword evidence="1" id="KW-0812">Transmembrane</keyword>
<organism evidence="3 4">
    <name type="scientific">Ponticaulis profundi</name>
    <dbReference type="NCBI Taxonomy" id="2665222"/>
    <lineage>
        <taxon>Bacteria</taxon>
        <taxon>Pseudomonadati</taxon>
        <taxon>Pseudomonadota</taxon>
        <taxon>Alphaproteobacteria</taxon>
        <taxon>Hyphomonadales</taxon>
        <taxon>Hyphomonadaceae</taxon>
        <taxon>Ponticaulis</taxon>
    </lineage>
</organism>
<dbReference type="EMBL" id="JBHSSW010000009">
    <property type="protein sequence ID" value="MFC6198259.1"/>
    <property type="molecule type" value="Genomic_DNA"/>
</dbReference>
<reference evidence="4" key="1">
    <citation type="journal article" date="2019" name="Int. J. Syst. Evol. Microbiol.">
        <title>The Global Catalogue of Microorganisms (GCM) 10K type strain sequencing project: providing services to taxonomists for standard genome sequencing and annotation.</title>
        <authorList>
            <consortium name="The Broad Institute Genomics Platform"/>
            <consortium name="The Broad Institute Genome Sequencing Center for Infectious Disease"/>
            <person name="Wu L."/>
            <person name="Ma J."/>
        </authorList>
    </citation>
    <scope>NUCLEOTIDE SEQUENCE [LARGE SCALE GENOMIC DNA]</scope>
    <source>
        <strain evidence="4">CGMCC-1.15741</strain>
    </source>
</reference>
<sequence>MTATLATGAGPETDPLFGANYFTLLRWALALGVVIGHAFMITTGYEVTRIHEWTLSYLSVNGFFILSGLLISKSLNTRPQLLPYIISRLLRIAPALIVLLIALILFFGPVYGEKTGFDYLTQSEPWAYVAKTLAMGDPLGRPGGVFHASSDPHFNGALWTIRYEVLAYILAGAAFFVGVLRSARSVLIAFLLVQIMYLATPVLQQQNLSIPGGVISLLRFMSTFLMGMCLWYFPVLRHPPLWSLGCSVVLFAVFGWSFLGELFANIAIALIMMRAGLVRSANARIAKIPDYSYGIYIWHFPVMQSLAITFSLTNAPTLFLIGLPFIIIVSAISWHFVEKPSLKFKVRRIE</sequence>
<keyword evidence="1" id="KW-1133">Transmembrane helix</keyword>
<evidence type="ECO:0000256" key="1">
    <source>
        <dbReference type="SAM" id="Phobius"/>
    </source>
</evidence>
<feature type="transmembrane region" description="Helical" evidence="1">
    <location>
        <begin position="92"/>
        <end position="111"/>
    </location>
</feature>
<feature type="transmembrane region" description="Helical" evidence="1">
    <location>
        <begin position="186"/>
        <end position="204"/>
    </location>
</feature>
<dbReference type="RefSeq" id="WP_377378341.1">
    <property type="nucleotide sequence ID" value="NZ_JBHSSW010000009.1"/>
</dbReference>
<dbReference type="InterPro" id="IPR050879">
    <property type="entry name" value="Acyltransferase_3"/>
</dbReference>
<name>A0ABW1SAM8_9PROT</name>
<dbReference type="EC" id="2.3.-.-" evidence="3"/>
<evidence type="ECO:0000313" key="4">
    <source>
        <dbReference type="Proteomes" id="UP001596303"/>
    </source>
</evidence>
<keyword evidence="4" id="KW-1185">Reference proteome</keyword>
<keyword evidence="3" id="KW-0808">Transferase</keyword>